<evidence type="ECO:0000313" key="4">
    <source>
        <dbReference type="EMBL" id="MFC1853781.1"/>
    </source>
</evidence>
<evidence type="ECO:0000313" key="5">
    <source>
        <dbReference type="Proteomes" id="UP001594351"/>
    </source>
</evidence>
<feature type="compositionally biased region" description="Basic and acidic residues" evidence="1">
    <location>
        <begin position="405"/>
        <end position="417"/>
    </location>
</feature>
<evidence type="ECO:0000256" key="1">
    <source>
        <dbReference type="SAM" id="MobiDB-lite"/>
    </source>
</evidence>
<name>A0ABV6Z5Q2_UNCC1</name>
<dbReference type="Proteomes" id="UP001594351">
    <property type="component" value="Unassembled WGS sequence"/>
</dbReference>
<dbReference type="InterPro" id="IPR047650">
    <property type="entry name" value="Transpos_IS110"/>
</dbReference>
<dbReference type="Pfam" id="PF02371">
    <property type="entry name" value="Transposase_20"/>
    <property type="match status" value="1"/>
</dbReference>
<reference evidence="4 5" key="1">
    <citation type="submission" date="2024-09" db="EMBL/GenBank/DDBJ databases">
        <title>Laminarin stimulates single cell rates of sulfate reduction while oxygen inhibits transcriptomic activity in coastal marine sediment.</title>
        <authorList>
            <person name="Lindsay M."/>
            <person name="Orcutt B."/>
            <person name="Emerson D."/>
            <person name="Stepanauskas R."/>
            <person name="D'Angelo T."/>
        </authorList>
    </citation>
    <scope>NUCLEOTIDE SEQUENCE [LARGE SCALE GENOMIC DNA]</scope>
    <source>
        <strain evidence="4">SAG AM-311-K15</strain>
    </source>
</reference>
<feature type="domain" description="Transposase IS110-like N-terminal" evidence="2">
    <location>
        <begin position="6"/>
        <end position="169"/>
    </location>
</feature>
<dbReference type="Pfam" id="PF01548">
    <property type="entry name" value="DEDD_Tnp_IS110"/>
    <property type="match status" value="1"/>
</dbReference>
<dbReference type="PANTHER" id="PTHR33055">
    <property type="entry name" value="TRANSPOSASE FOR INSERTION SEQUENCE ELEMENT IS1111A"/>
    <property type="match status" value="1"/>
</dbReference>
<sequence>MKSYYLGCDVSKGYADFIILDQSKHIFVSSFQLDDTRTGHKQMETVIRGFFKKRSDCVLFCGVESTGGYENNWYALLRRLGMEFPLRVTRLNPKGVKHHGKSSLQRVETDKTSARTIADYLITHYDVVRYDEEDQFSLLRRHFKFIVLLKKQKAQLLNQLESLLYSANPELLQYCRRTVPQWLLRLLEECPTAADICQASEQSLSTIPYLSDYRAGELISQATNSVASTQSPAMGTIIKGAVRQIQTLTENIKVHVSLIMEQCQLPEIELLKTIPGISDYSAICLYLEIGDVNRFPSAKKLACFFGIHPAFKESGDGKYEIKMSKQGRVRPRVILFMSVFNAIQQDSHLAAVYASYLQRGIAKMSAIGIMMHKLARIVYGVLKNKEAYDPEIDRNNQTAIRKTQHSPDEHKKERRYQGFDPTAPISRRHMKKRKEQKRPKTDNSSVHNGITSALLNDIDDDIDLSRITVTQIMNGEGQ</sequence>
<dbReference type="InterPro" id="IPR003346">
    <property type="entry name" value="Transposase_20"/>
</dbReference>
<feature type="domain" description="Transposase IS116/IS110/IS902 C-terminal" evidence="3">
    <location>
        <begin position="269"/>
        <end position="353"/>
    </location>
</feature>
<feature type="compositionally biased region" description="Basic residues" evidence="1">
    <location>
        <begin position="426"/>
        <end position="437"/>
    </location>
</feature>
<dbReference type="PANTHER" id="PTHR33055:SF3">
    <property type="entry name" value="PUTATIVE TRANSPOSASE FOR IS117-RELATED"/>
    <property type="match status" value="1"/>
</dbReference>
<accession>A0ABV6Z5Q2</accession>
<dbReference type="EMBL" id="JBHPBY010000602">
    <property type="protein sequence ID" value="MFC1853781.1"/>
    <property type="molecule type" value="Genomic_DNA"/>
</dbReference>
<dbReference type="InterPro" id="IPR002525">
    <property type="entry name" value="Transp_IS110-like_N"/>
</dbReference>
<feature type="region of interest" description="Disordered" evidence="1">
    <location>
        <begin position="393"/>
        <end position="448"/>
    </location>
</feature>
<protein>
    <submittedName>
        <fullName evidence="4">IS110 family transposase</fullName>
    </submittedName>
</protein>
<comment type="caution">
    <text evidence="4">The sequence shown here is derived from an EMBL/GenBank/DDBJ whole genome shotgun (WGS) entry which is preliminary data.</text>
</comment>
<evidence type="ECO:0000259" key="2">
    <source>
        <dbReference type="Pfam" id="PF01548"/>
    </source>
</evidence>
<organism evidence="4 5">
    <name type="scientific">candidate division CSSED10-310 bacterium</name>
    <dbReference type="NCBI Taxonomy" id="2855610"/>
    <lineage>
        <taxon>Bacteria</taxon>
        <taxon>Bacteria division CSSED10-310</taxon>
    </lineage>
</organism>
<keyword evidence="5" id="KW-1185">Reference proteome</keyword>
<evidence type="ECO:0000259" key="3">
    <source>
        <dbReference type="Pfam" id="PF02371"/>
    </source>
</evidence>
<gene>
    <name evidence="4" type="ORF">ACFL27_26655</name>
</gene>
<proteinExistence type="predicted"/>